<feature type="region of interest" description="Disordered" evidence="1">
    <location>
        <begin position="1"/>
        <end position="64"/>
    </location>
</feature>
<feature type="compositionally biased region" description="Low complexity" evidence="1">
    <location>
        <begin position="35"/>
        <end position="64"/>
    </location>
</feature>
<feature type="compositionally biased region" description="Basic and acidic residues" evidence="1">
    <location>
        <begin position="12"/>
        <end position="34"/>
    </location>
</feature>
<evidence type="ECO:0000313" key="2">
    <source>
        <dbReference type="EMBL" id="KOF73965.1"/>
    </source>
</evidence>
<dbReference type="AlphaFoldDB" id="A0A0L8GBP8"/>
<protein>
    <submittedName>
        <fullName evidence="2">Uncharacterized protein</fullName>
    </submittedName>
</protein>
<feature type="non-terminal residue" evidence="2">
    <location>
        <position position="85"/>
    </location>
</feature>
<feature type="non-terminal residue" evidence="2">
    <location>
        <position position="1"/>
    </location>
</feature>
<proteinExistence type="predicted"/>
<dbReference type="EMBL" id="KQ422909">
    <property type="protein sequence ID" value="KOF73965.1"/>
    <property type="molecule type" value="Genomic_DNA"/>
</dbReference>
<name>A0A0L8GBP8_OCTBM</name>
<organism evidence="2">
    <name type="scientific">Octopus bimaculoides</name>
    <name type="common">California two-spotted octopus</name>
    <dbReference type="NCBI Taxonomy" id="37653"/>
    <lineage>
        <taxon>Eukaryota</taxon>
        <taxon>Metazoa</taxon>
        <taxon>Spiralia</taxon>
        <taxon>Lophotrochozoa</taxon>
        <taxon>Mollusca</taxon>
        <taxon>Cephalopoda</taxon>
        <taxon>Coleoidea</taxon>
        <taxon>Octopodiformes</taxon>
        <taxon>Octopoda</taxon>
        <taxon>Incirrata</taxon>
        <taxon>Octopodidae</taxon>
        <taxon>Octopus</taxon>
    </lineage>
</organism>
<sequence>KTQNNLSTEETDISRRMCQDNCDTKNNIDDDSRSKSSSNNNSNNTNYYYYYGNNTDNNNNNINKQRNDIHRKISSKSYSFPVSVK</sequence>
<accession>A0A0L8GBP8</accession>
<gene>
    <name evidence="2" type="ORF">OCBIM_22037031mg</name>
</gene>
<reference evidence="2" key="1">
    <citation type="submission" date="2015-07" db="EMBL/GenBank/DDBJ databases">
        <title>MeaNS - Measles Nucleotide Surveillance Program.</title>
        <authorList>
            <person name="Tran T."/>
            <person name="Druce J."/>
        </authorList>
    </citation>
    <scope>NUCLEOTIDE SEQUENCE</scope>
    <source>
        <strain evidence="2">UCB-OBI-ISO-001</strain>
        <tissue evidence="2">Gonad</tissue>
    </source>
</reference>
<evidence type="ECO:0000256" key="1">
    <source>
        <dbReference type="SAM" id="MobiDB-lite"/>
    </source>
</evidence>